<dbReference type="PANTHER" id="PTHR34946:SF11">
    <property type="entry name" value="PROTEIN INDETERMINATE-DOMAIN 16-LIKE"/>
    <property type="match status" value="1"/>
</dbReference>
<organism evidence="3 4">
    <name type="scientific">Hibiscus syriacus</name>
    <name type="common">Rose of Sharon</name>
    <dbReference type="NCBI Taxonomy" id="106335"/>
    <lineage>
        <taxon>Eukaryota</taxon>
        <taxon>Viridiplantae</taxon>
        <taxon>Streptophyta</taxon>
        <taxon>Embryophyta</taxon>
        <taxon>Tracheophyta</taxon>
        <taxon>Spermatophyta</taxon>
        <taxon>Magnoliopsida</taxon>
        <taxon>eudicotyledons</taxon>
        <taxon>Gunneridae</taxon>
        <taxon>Pentapetalae</taxon>
        <taxon>rosids</taxon>
        <taxon>malvids</taxon>
        <taxon>Malvales</taxon>
        <taxon>Malvaceae</taxon>
        <taxon>Malvoideae</taxon>
        <taxon>Hibiscus</taxon>
    </lineage>
</organism>
<dbReference type="EMBL" id="VEPZ02000001">
    <property type="protein sequence ID" value="KAE8736503.1"/>
    <property type="molecule type" value="Genomic_DNA"/>
</dbReference>
<protein>
    <recommendedName>
        <fullName evidence="2">BIRD-IDD transcription factor second C2H2 zinc finger domain-containing protein</fullName>
    </recommendedName>
</protein>
<keyword evidence="1" id="KW-0175">Coiled coil</keyword>
<proteinExistence type="predicted"/>
<sequence>MHPRRHKVPWKLLKRETPVVRKRVFVYPEPSYLHHDPFHALGDLVWIKKHFRRKHCNYKQWGFRRIWCSIDCESMEIFVVGGWSVTHHWVFGKLTMLVVAGGGKEIKIKLTPGHLNASSPSLSYSETLFFRPTKDNNSAKNACFHNLDLQLSIGSSGISERIEPNITFTNKEVDAREQIKQAMAGKAYVEELRQQARRLIELAEQELAKAKRLRQSYESSHSLGERLVFERMTKIPTPPNAKRYCHGILNLSSPLTRDNIGHH</sequence>
<gene>
    <name evidence="3" type="ORF">F3Y22_tig00000002pilonHSYRG00355</name>
</gene>
<dbReference type="Proteomes" id="UP000436088">
    <property type="component" value="Unassembled WGS sequence"/>
</dbReference>
<evidence type="ECO:0000313" key="4">
    <source>
        <dbReference type="Proteomes" id="UP000436088"/>
    </source>
</evidence>
<dbReference type="PANTHER" id="PTHR34946">
    <property type="entry name" value="OS03G0310200 PROTEIN"/>
    <property type="match status" value="1"/>
</dbReference>
<evidence type="ECO:0000313" key="3">
    <source>
        <dbReference type="EMBL" id="KAE8736503.1"/>
    </source>
</evidence>
<keyword evidence="4" id="KW-1185">Reference proteome</keyword>
<comment type="caution">
    <text evidence="3">The sequence shown here is derived from an EMBL/GenBank/DDBJ whole genome shotgun (WGS) entry which is preliminary data.</text>
</comment>
<dbReference type="Pfam" id="PF22996">
    <property type="entry name" value="C2H2-2nd_BIRD-IDD"/>
    <property type="match status" value="1"/>
</dbReference>
<feature type="domain" description="BIRD-IDD transcription factor second C2H2 zinc finger" evidence="2">
    <location>
        <begin position="21"/>
        <end position="55"/>
    </location>
</feature>
<dbReference type="AlphaFoldDB" id="A0A6A3D3Z1"/>
<accession>A0A6A3D3Z1</accession>
<evidence type="ECO:0000259" key="2">
    <source>
        <dbReference type="Pfam" id="PF22996"/>
    </source>
</evidence>
<reference evidence="3" key="1">
    <citation type="submission" date="2019-09" db="EMBL/GenBank/DDBJ databases">
        <title>Draft genome information of white flower Hibiscus syriacus.</title>
        <authorList>
            <person name="Kim Y.-M."/>
        </authorList>
    </citation>
    <scope>NUCLEOTIDE SEQUENCE [LARGE SCALE GENOMIC DNA]</scope>
    <source>
        <strain evidence="3">YM2019G1</strain>
    </source>
</reference>
<name>A0A6A3D3Z1_HIBSY</name>
<dbReference type="GO" id="GO:0009630">
    <property type="term" value="P:gravitropism"/>
    <property type="evidence" value="ECO:0007669"/>
    <property type="project" value="TreeGrafter"/>
</dbReference>
<feature type="coiled-coil region" evidence="1">
    <location>
        <begin position="186"/>
        <end position="220"/>
    </location>
</feature>
<evidence type="ECO:0000256" key="1">
    <source>
        <dbReference type="SAM" id="Coils"/>
    </source>
</evidence>
<dbReference type="InterPro" id="IPR055186">
    <property type="entry name" value="C2H2-2nd_BIRD-IDD"/>
</dbReference>
<dbReference type="GO" id="GO:0005634">
    <property type="term" value="C:nucleus"/>
    <property type="evidence" value="ECO:0007669"/>
    <property type="project" value="TreeGrafter"/>
</dbReference>